<dbReference type="EMBL" id="FOCO01000032">
    <property type="protein sequence ID" value="SEN92791.1"/>
    <property type="molecule type" value="Genomic_DNA"/>
</dbReference>
<dbReference type="STRING" id="1077947.SAMN05216227_103227"/>
<protein>
    <submittedName>
        <fullName evidence="1">Uncharacterized protein</fullName>
    </submittedName>
</protein>
<proteinExistence type="predicted"/>
<evidence type="ECO:0000313" key="2">
    <source>
        <dbReference type="Proteomes" id="UP000183002"/>
    </source>
</evidence>
<evidence type="ECO:0000313" key="1">
    <source>
        <dbReference type="EMBL" id="SEN92791.1"/>
    </source>
</evidence>
<dbReference type="Proteomes" id="UP000183002">
    <property type="component" value="Unassembled WGS sequence"/>
</dbReference>
<sequence>MKLPPREFYTLHEVAARWGCALADISGWSTAGQLEIITGIPPTFCDTTRVAGTVIICPMDIVPMFRRCGTGPKNALLRRLRTEEATDWLFVTDPPEGVDVSIADLFLRSKQVMKFEDKHDLLRRVSGGTGSASPYDWDGMTKAFLVRIHVRGIPATKAEMIGDIQDWFVAHSNGDDIPSERSIRRHVDELWKMLSELQQDENV</sequence>
<organism evidence="1 2">
    <name type="scientific">Pseudorhodobacter antarcticus</name>
    <dbReference type="NCBI Taxonomy" id="1077947"/>
    <lineage>
        <taxon>Bacteria</taxon>
        <taxon>Pseudomonadati</taxon>
        <taxon>Pseudomonadota</taxon>
        <taxon>Alphaproteobacteria</taxon>
        <taxon>Rhodobacterales</taxon>
        <taxon>Paracoccaceae</taxon>
        <taxon>Pseudorhodobacter</taxon>
    </lineage>
</organism>
<dbReference type="AlphaFoldDB" id="A0A1H8KJE2"/>
<accession>A0A1H8KJE2</accession>
<gene>
    <name evidence="1" type="ORF">SAMN05216227_103227</name>
</gene>
<dbReference type="OrthoDB" id="8222794at2"/>
<keyword evidence="2" id="KW-1185">Reference proteome</keyword>
<name>A0A1H8KJE2_9RHOB</name>
<reference evidence="1 2" key="1">
    <citation type="submission" date="2016-10" db="EMBL/GenBank/DDBJ databases">
        <authorList>
            <person name="de Groot N.N."/>
        </authorList>
    </citation>
    <scope>NUCLEOTIDE SEQUENCE [LARGE SCALE GENOMIC DNA]</scope>
    <source>
        <strain evidence="1 2">CGMCC 1.10836</strain>
    </source>
</reference>